<proteinExistence type="predicted"/>
<dbReference type="SUPFAM" id="SSF52833">
    <property type="entry name" value="Thioredoxin-like"/>
    <property type="match status" value="1"/>
</dbReference>
<name>A0A674E7A5_SALTR</name>
<organism evidence="2 3">
    <name type="scientific">Salmo trutta</name>
    <name type="common">Brown trout</name>
    <dbReference type="NCBI Taxonomy" id="8032"/>
    <lineage>
        <taxon>Eukaryota</taxon>
        <taxon>Metazoa</taxon>
        <taxon>Chordata</taxon>
        <taxon>Craniata</taxon>
        <taxon>Vertebrata</taxon>
        <taxon>Euteleostomi</taxon>
        <taxon>Actinopterygii</taxon>
        <taxon>Neopterygii</taxon>
        <taxon>Teleostei</taxon>
        <taxon>Protacanthopterygii</taxon>
        <taxon>Salmoniformes</taxon>
        <taxon>Salmonidae</taxon>
        <taxon>Salmoninae</taxon>
        <taxon>Salmo</taxon>
    </lineage>
</organism>
<feature type="region of interest" description="Disordered" evidence="1">
    <location>
        <begin position="67"/>
        <end position="108"/>
    </location>
</feature>
<evidence type="ECO:0000256" key="1">
    <source>
        <dbReference type="SAM" id="MobiDB-lite"/>
    </source>
</evidence>
<evidence type="ECO:0000313" key="3">
    <source>
        <dbReference type="Proteomes" id="UP000472277"/>
    </source>
</evidence>
<sequence>MFVTPDPCHASHNLVMYHIPGAEPELVLLNHYYEELDVSELLKHTELLEKLGFYKKAQPEDEVPVEFCFSPTKDSPFKSTPKSPSSPSSAPTDNASSESDAEAKHSDL</sequence>
<dbReference type="InterPro" id="IPR038219">
    <property type="entry name" value="Sep15/SelM_sf"/>
</dbReference>
<accession>A0A674E7A5</accession>
<dbReference type="AlphaFoldDB" id="A0A674E7A5"/>
<dbReference type="Gene3D" id="3.40.30.50">
    <property type="entry name" value="Sep15/SelM thioredoxin-like domain, active-site redox motif"/>
    <property type="match status" value="1"/>
</dbReference>
<dbReference type="InterPro" id="IPR036249">
    <property type="entry name" value="Thioredoxin-like_sf"/>
</dbReference>
<dbReference type="Ensembl" id="ENSSTUT00000111208.1">
    <property type="protein sequence ID" value="ENSSTUP00000103709.1"/>
    <property type="gene ID" value="ENSSTUG00000046314.1"/>
</dbReference>
<keyword evidence="3" id="KW-1185">Reference proteome</keyword>
<evidence type="ECO:0000313" key="2">
    <source>
        <dbReference type="Ensembl" id="ENSSTUP00000103709.1"/>
    </source>
</evidence>
<dbReference type="InParanoid" id="A0A674E7A5"/>
<reference evidence="2" key="2">
    <citation type="submission" date="2025-09" db="UniProtKB">
        <authorList>
            <consortium name="Ensembl"/>
        </authorList>
    </citation>
    <scope>IDENTIFICATION</scope>
</reference>
<feature type="compositionally biased region" description="Low complexity" evidence="1">
    <location>
        <begin position="70"/>
        <end position="97"/>
    </location>
</feature>
<dbReference type="Proteomes" id="UP000472277">
    <property type="component" value="Chromosome 27"/>
</dbReference>
<protein>
    <submittedName>
        <fullName evidence="2">Uncharacterized protein</fullName>
    </submittedName>
</protein>
<dbReference type="OMA" id="ETCGGXR"/>
<reference evidence="2" key="1">
    <citation type="submission" date="2025-08" db="UniProtKB">
        <authorList>
            <consortium name="Ensembl"/>
        </authorList>
    </citation>
    <scope>IDENTIFICATION</scope>
</reference>
<dbReference type="GeneTree" id="ENSGT00990000210636"/>